<sequence>MKLKIILMIFLLIVLSSFHKNLSNQGILNDKESVVRIPCHIHSDESECFSKHVSSVALNSSK</sequence>
<gene>
    <name evidence="1" type="ORF">AXG55_00920</name>
</gene>
<dbReference type="EMBL" id="CP017834">
    <property type="protein sequence ID" value="APJ02569.1"/>
    <property type="molecule type" value="Genomic_DNA"/>
</dbReference>
<dbReference type="Proteomes" id="UP000184731">
    <property type="component" value="Chromosome"/>
</dbReference>
<dbReference type="AlphaFoldDB" id="A0A1L4CXA2"/>
<dbReference type="KEGG" id="saqi:AXG55_00920"/>
<name>A0A1L4CXA2_9BACT</name>
<evidence type="ECO:0000313" key="1">
    <source>
        <dbReference type="EMBL" id="APJ02569.1"/>
    </source>
</evidence>
<organism evidence="1 2">
    <name type="scientific">Silvanigrella aquatica</name>
    <dbReference type="NCBI Taxonomy" id="1915309"/>
    <lineage>
        <taxon>Bacteria</taxon>
        <taxon>Pseudomonadati</taxon>
        <taxon>Bdellovibrionota</taxon>
        <taxon>Oligoflexia</taxon>
        <taxon>Silvanigrellales</taxon>
        <taxon>Silvanigrellaceae</taxon>
        <taxon>Silvanigrella</taxon>
    </lineage>
</organism>
<proteinExistence type="predicted"/>
<evidence type="ECO:0000313" key="2">
    <source>
        <dbReference type="Proteomes" id="UP000184731"/>
    </source>
</evidence>
<reference evidence="1 2" key="1">
    <citation type="submission" date="2016-10" db="EMBL/GenBank/DDBJ databases">
        <title>Silvanigrella aquatica sp. nov., isolated from a freshwater lake located in the Black Forest, Germany, description of Silvanigrellaceae fam. nov., Silvanigrellales ord. nov., reclassification of the order Bdellovibrionales in the class Oligoflexia, reclassification of the families Bacteriovoracaceae and Halobacteriovoraceae in the new order Bacteriovoracales ord. nov., and reclassification of the family Pseudobacteriovoracaceae in the order Oligoflexiales.</title>
        <authorList>
            <person name="Hahn M.W."/>
            <person name="Schmidt J."/>
            <person name="Koll U."/>
            <person name="Rohde M."/>
            <person name="Verbag S."/>
            <person name="Pitt A."/>
            <person name="Nakai R."/>
            <person name="Naganuma T."/>
            <person name="Lang E."/>
        </authorList>
    </citation>
    <scope>NUCLEOTIDE SEQUENCE [LARGE SCALE GENOMIC DNA]</scope>
    <source>
        <strain evidence="1 2">MWH-Nonnen-W8red</strain>
    </source>
</reference>
<protein>
    <submittedName>
        <fullName evidence="1">Uncharacterized protein</fullName>
    </submittedName>
</protein>
<dbReference type="RefSeq" id="WP_148696278.1">
    <property type="nucleotide sequence ID" value="NZ_CP017834.1"/>
</dbReference>
<accession>A0A1L4CXA2</accession>
<keyword evidence="2" id="KW-1185">Reference proteome</keyword>